<accession>A0A2T7DA45</accession>
<evidence type="ECO:0000313" key="2">
    <source>
        <dbReference type="EMBL" id="PUZ52471.1"/>
    </source>
</evidence>
<keyword evidence="3" id="KW-1185">Reference proteome</keyword>
<dbReference type="AlphaFoldDB" id="A0A2T7DA45"/>
<dbReference type="Gramene" id="PUZ52471">
    <property type="protein sequence ID" value="PUZ52471"/>
    <property type="gene ID" value="GQ55_6G272600"/>
</dbReference>
<organism evidence="2 3">
    <name type="scientific">Panicum hallii var. hallii</name>
    <dbReference type="NCBI Taxonomy" id="1504633"/>
    <lineage>
        <taxon>Eukaryota</taxon>
        <taxon>Viridiplantae</taxon>
        <taxon>Streptophyta</taxon>
        <taxon>Embryophyta</taxon>
        <taxon>Tracheophyta</taxon>
        <taxon>Spermatophyta</taxon>
        <taxon>Magnoliopsida</taxon>
        <taxon>Liliopsida</taxon>
        <taxon>Poales</taxon>
        <taxon>Poaceae</taxon>
        <taxon>PACMAD clade</taxon>
        <taxon>Panicoideae</taxon>
        <taxon>Panicodae</taxon>
        <taxon>Paniceae</taxon>
        <taxon>Panicinae</taxon>
        <taxon>Panicum</taxon>
        <taxon>Panicum sect. Panicum</taxon>
    </lineage>
</organism>
<reference evidence="2 3" key="1">
    <citation type="submission" date="2018-04" db="EMBL/GenBank/DDBJ databases">
        <title>WGS assembly of Panicum hallii var. hallii HAL2.</title>
        <authorList>
            <person name="Lovell J."/>
            <person name="Jenkins J."/>
            <person name="Lowry D."/>
            <person name="Mamidi S."/>
            <person name="Sreedasyam A."/>
            <person name="Weng X."/>
            <person name="Barry K."/>
            <person name="Bonette J."/>
            <person name="Campitelli B."/>
            <person name="Daum C."/>
            <person name="Gordon S."/>
            <person name="Gould B."/>
            <person name="Lipzen A."/>
            <person name="MacQueen A."/>
            <person name="Palacio-Mejia J."/>
            <person name="Plott C."/>
            <person name="Shakirov E."/>
            <person name="Shu S."/>
            <person name="Yoshinaga Y."/>
            <person name="Zane M."/>
            <person name="Rokhsar D."/>
            <person name="Grimwood J."/>
            <person name="Schmutz J."/>
            <person name="Juenger T."/>
        </authorList>
    </citation>
    <scope>NUCLEOTIDE SEQUENCE [LARGE SCALE GENOMIC DNA]</scope>
    <source>
        <strain evidence="3">cv. HAL2</strain>
    </source>
</reference>
<sequence>MWKPQPRRTVRRMGNRGRGGGASRLSSAESWVVVPWIRSGRRRGEEVRQQLQVCSV</sequence>
<evidence type="ECO:0000256" key="1">
    <source>
        <dbReference type="SAM" id="MobiDB-lite"/>
    </source>
</evidence>
<feature type="compositionally biased region" description="Basic residues" evidence="1">
    <location>
        <begin position="1"/>
        <end position="15"/>
    </location>
</feature>
<protein>
    <submittedName>
        <fullName evidence="2">Uncharacterized protein</fullName>
    </submittedName>
</protein>
<name>A0A2T7DA45_9POAL</name>
<evidence type="ECO:0000313" key="3">
    <source>
        <dbReference type="Proteomes" id="UP000244336"/>
    </source>
</evidence>
<dbReference type="Proteomes" id="UP000244336">
    <property type="component" value="Chromosome 6"/>
</dbReference>
<dbReference type="EMBL" id="CM009754">
    <property type="protein sequence ID" value="PUZ52471.1"/>
    <property type="molecule type" value="Genomic_DNA"/>
</dbReference>
<feature type="region of interest" description="Disordered" evidence="1">
    <location>
        <begin position="1"/>
        <end position="27"/>
    </location>
</feature>
<gene>
    <name evidence="2" type="ORF">GQ55_6G272600</name>
</gene>
<proteinExistence type="predicted"/>